<dbReference type="EMBL" id="FOFZ01000026">
    <property type="protein sequence ID" value="SER77001.1"/>
    <property type="molecule type" value="Genomic_DNA"/>
</dbReference>
<proteinExistence type="predicted"/>
<sequence>MKTRILTFLFCGITTLIFAQKTNFSIKYSEQLAVFVFIQNLSENYPENVFKTEFQKSKYNVEEFKEAISEFDKLSMEYSYKFEEFPDGSKKPMQSIDFLKKNLIETENLNDFKIRSIGIVTNKTLNDLTKIIALFTPVYNELIYNPNKEKFEKQIVEITKYSTENNIENYFETGIIFYNSSWDTSIPFNIAFYPLPNSKGFTAQSFYNNFISGIQTDLQGYKDLFSVMLHETFHIIYYEQSLEVKTEIDKNFKENKSKYSNYAYLLLNEVIATSLGNGYVFENIDGKIDTRDWYSQKYINLMAKEIYPLINEYISQKKPIDKDFIDRYITIYEVNFPNWINELDNLMPYRYVISENENDFNVIKKQYRYRSRTEYETEITKSTIEKMQKTSLTKLIIVSKNNKEKLNLIKKEFKELNNWKFNSDNEFNYKILLEDKSQLIIINQKKSTTQTLIKKLETETK</sequence>
<name>A0A1H9RVW5_FLAFI</name>
<protein>
    <recommendedName>
        <fullName evidence="3">DUF4932 domain-containing protein</fullName>
    </recommendedName>
</protein>
<gene>
    <name evidence="1" type="ORF">SAMN05444355_1263</name>
</gene>
<evidence type="ECO:0000313" key="1">
    <source>
        <dbReference type="EMBL" id="SER77001.1"/>
    </source>
</evidence>
<dbReference type="Proteomes" id="UP000183658">
    <property type="component" value="Unassembled WGS sequence"/>
</dbReference>
<dbReference type="OrthoDB" id="861310at2"/>
<organism evidence="1 2">
    <name type="scientific">Flavobacterium frigoris</name>
    <dbReference type="NCBI Taxonomy" id="229204"/>
    <lineage>
        <taxon>Bacteria</taxon>
        <taxon>Pseudomonadati</taxon>
        <taxon>Bacteroidota</taxon>
        <taxon>Flavobacteriia</taxon>
        <taxon>Flavobacteriales</taxon>
        <taxon>Flavobacteriaceae</taxon>
        <taxon>Flavobacterium</taxon>
    </lineage>
</organism>
<accession>A0A1H9RVW5</accession>
<evidence type="ECO:0008006" key="3">
    <source>
        <dbReference type="Google" id="ProtNLM"/>
    </source>
</evidence>
<keyword evidence="2" id="KW-1185">Reference proteome</keyword>
<evidence type="ECO:0000313" key="2">
    <source>
        <dbReference type="Proteomes" id="UP000183658"/>
    </source>
</evidence>
<dbReference type="AlphaFoldDB" id="A0A1H9RVW5"/>
<reference evidence="2" key="1">
    <citation type="submission" date="2016-10" db="EMBL/GenBank/DDBJ databases">
        <authorList>
            <person name="Varghese N."/>
            <person name="Submissions S."/>
        </authorList>
    </citation>
    <scope>NUCLEOTIDE SEQUENCE [LARGE SCALE GENOMIC DNA]</scope>
    <source>
        <strain evidence="2">DSM 15719</strain>
    </source>
</reference>
<dbReference type="RefSeq" id="WP_074724743.1">
    <property type="nucleotide sequence ID" value="NZ_FOFZ01000026.1"/>
</dbReference>